<feature type="region of interest" description="Disordered" evidence="1">
    <location>
        <begin position="39"/>
        <end position="142"/>
    </location>
</feature>
<gene>
    <name evidence="2" type="ORF">ElyMa_003231400</name>
</gene>
<keyword evidence="3" id="KW-1185">Reference proteome</keyword>
<evidence type="ECO:0000256" key="1">
    <source>
        <dbReference type="SAM" id="MobiDB-lite"/>
    </source>
</evidence>
<proteinExistence type="predicted"/>
<evidence type="ECO:0000313" key="3">
    <source>
        <dbReference type="Proteomes" id="UP000762676"/>
    </source>
</evidence>
<name>A0AAV4J449_9GAST</name>
<dbReference type="Proteomes" id="UP000762676">
    <property type="component" value="Unassembled WGS sequence"/>
</dbReference>
<dbReference type="EMBL" id="BMAT01006648">
    <property type="protein sequence ID" value="GFS17116.1"/>
    <property type="molecule type" value="Genomic_DNA"/>
</dbReference>
<comment type="caution">
    <text evidence="2">The sequence shown here is derived from an EMBL/GenBank/DDBJ whole genome shotgun (WGS) entry which is preliminary data.</text>
</comment>
<feature type="compositionally biased region" description="Low complexity" evidence="1">
    <location>
        <begin position="58"/>
        <end position="73"/>
    </location>
</feature>
<protein>
    <submittedName>
        <fullName evidence="2">Uncharacterized protein</fullName>
    </submittedName>
</protein>
<feature type="compositionally biased region" description="Low complexity" evidence="1">
    <location>
        <begin position="92"/>
        <end position="104"/>
    </location>
</feature>
<sequence length="142" mass="15655">MRIDETLEKVCVWGGGRLETEGEVRKDVARGVQLVVTPLEERTSGKGQWNPPNPGPIATTTASSTNSGSSSNSQNLLQRAYDLQRKDKVSSQYQPQQQQQQQQQRIAGQRALSSDDSAVFAASRSSQQLAVRHGKRRGESFK</sequence>
<evidence type="ECO:0000313" key="2">
    <source>
        <dbReference type="EMBL" id="GFS17116.1"/>
    </source>
</evidence>
<organism evidence="2 3">
    <name type="scientific">Elysia marginata</name>
    <dbReference type="NCBI Taxonomy" id="1093978"/>
    <lineage>
        <taxon>Eukaryota</taxon>
        <taxon>Metazoa</taxon>
        <taxon>Spiralia</taxon>
        <taxon>Lophotrochozoa</taxon>
        <taxon>Mollusca</taxon>
        <taxon>Gastropoda</taxon>
        <taxon>Heterobranchia</taxon>
        <taxon>Euthyneura</taxon>
        <taxon>Panpulmonata</taxon>
        <taxon>Sacoglossa</taxon>
        <taxon>Placobranchoidea</taxon>
        <taxon>Plakobranchidae</taxon>
        <taxon>Elysia</taxon>
    </lineage>
</organism>
<accession>A0AAV4J449</accession>
<dbReference type="AlphaFoldDB" id="A0AAV4J449"/>
<reference evidence="2 3" key="1">
    <citation type="journal article" date="2021" name="Elife">
        <title>Chloroplast acquisition without the gene transfer in kleptoplastic sea slugs, Plakobranchus ocellatus.</title>
        <authorList>
            <person name="Maeda T."/>
            <person name="Takahashi S."/>
            <person name="Yoshida T."/>
            <person name="Shimamura S."/>
            <person name="Takaki Y."/>
            <person name="Nagai Y."/>
            <person name="Toyoda A."/>
            <person name="Suzuki Y."/>
            <person name="Arimoto A."/>
            <person name="Ishii H."/>
            <person name="Satoh N."/>
            <person name="Nishiyama T."/>
            <person name="Hasebe M."/>
            <person name="Maruyama T."/>
            <person name="Minagawa J."/>
            <person name="Obokata J."/>
            <person name="Shigenobu S."/>
        </authorList>
    </citation>
    <scope>NUCLEOTIDE SEQUENCE [LARGE SCALE GENOMIC DNA]</scope>
</reference>